<evidence type="ECO:0000313" key="2">
    <source>
        <dbReference type="Proteomes" id="UP000177088"/>
    </source>
</evidence>
<comment type="caution">
    <text evidence="1">The sequence shown here is derived from an EMBL/GenBank/DDBJ whole genome shotgun (WGS) entry which is preliminary data.</text>
</comment>
<gene>
    <name evidence="1" type="ORF">A3C96_02165</name>
</gene>
<evidence type="ECO:0000313" key="1">
    <source>
        <dbReference type="EMBL" id="OGL73658.1"/>
    </source>
</evidence>
<organism evidence="1 2">
    <name type="scientific">Candidatus Uhrbacteria bacterium RIFCSPHIGHO2_02_FULL_60_10</name>
    <dbReference type="NCBI Taxonomy" id="1802392"/>
    <lineage>
        <taxon>Bacteria</taxon>
        <taxon>Candidatus Uhriibacteriota</taxon>
    </lineage>
</organism>
<reference evidence="1 2" key="1">
    <citation type="journal article" date="2016" name="Nat. Commun.">
        <title>Thousands of microbial genomes shed light on interconnected biogeochemical processes in an aquifer system.</title>
        <authorList>
            <person name="Anantharaman K."/>
            <person name="Brown C.T."/>
            <person name="Hug L.A."/>
            <person name="Sharon I."/>
            <person name="Castelle C.J."/>
            <person name="Probst A.J."/>
            <person name="Thomas B.C."/>
            <person name="Singh A."/>
            <person name="Wilkins M.J."/>
            <person name="Karaoz U."/>
            <person name="Brodie E.L."/>
            <person name="Williams K.H."/>
            <person name="Hubbard S.S."/>
            <person name="Banfield J.F."/>
        </authorList>
    </citation>
    <scope>NUCLEOTIDE SEQUENCE [LARGE SCALE GENOMIC DNA]</scope>
</reference>
<sequence length="93" mass="10864">MTKRQFVYVEDVEGWHHNHVLMAREGTSRLNTKYLWKLSREGWCFGFISADDLVVTARRHGLKLRIVERRDKSEGVPPEWSDLPIVRGPSGCR</sequence>
<dbReference type="Proteomes" id="UP000177088">
    <property type="component" value="Unassembled WGS sequence"/>
</dbReference>
<accession>A0A1F7U744</accession>
<name>A0A1F7U744_9BACT</name>
<dbReference type="EMBL" id="MGEA01000052">
    <property type="protein sequence ID" value="OGL73658.1"/>
    <property type="molecule type" value="Genomic_DNA"/>
</dbReference>
<proteinExistence type="predicted"/>
<dbReference type="AlphaFoldDB" id="A0A1F7U744"/>
<protein>
    <submittedName>
        <fullName evidence="1">Uncharacterized protein</fullName>
    </submittedName>
</protein>